<protein>
    <submittedName>
        <fullName evidence="1">Uncharacterized protein</fullName>
    </submittedName>
</protein>
<evidence type="ECO:0000313" key="1">
    <source>
        <dbReference type="EMBL" id="CBX27246.1"/>
    </source>
</evidence>
<organism evidence="1">
    <name type="scientific">uncultured Desulfobacterium sp</name>
    <dbReference type="NCBI Taxonomy" id="201089"/>
    <lineage>
        <taxon>Bacteria</taxon>
        <taxon>Pseudomonadati</taxon>
        <taxon>Thermodesulfobacteriota</taxon>
        <taxon>Desulfobacteria</taxon>
        <taxon>Desulfobacterales</taxon>
        <taxon>Desulfobacteriaceae</taxon>
        <taxon>Desulfobacterium</taxon>
        <taxon>environmental samples</taxon>
    </lineage>
</organism>
<dbReference type="AlphaFoldDB" id="E1Y9K2"/>
<name>E1Y9K2_9BACT</name>
<proteinExistence type="predicted"/>
<gene>
    <name evidence="1" type="ORF">N47_A12750</name>
</gene>
<dbReference type="EMBL" id="FR695864">
    <property type="protein sequence ID" value="CBX27246.1"/>
    <property type="molecule type" value="Genomic_DNA"/>
</dbReference>
<reference evidence="1" key="1">
    <citation type="journal article" date="2011" name="Environ. Microbiol.">
        <title>Genomic insights into the metabolic potential of the polycyclic aromatic hydrocarbon degrading sulfate-reducing Deltaproteobacterium N47.</title>
        <authorList>
            <person name="Bergmann F."/>
            <person name="Selesi D."/>
            <person name="Weinmaier T."/>
            <person name="Tischler P."/>
            <person name="Rattei T."/>
            <person name="Meckenstock R.U."/>
        </authorList>
    </citation>
    <scope>NUCLEOTIDE SEQUENCE</scope>
</reference>
<sequence>MNIQEKTLARYFFQNKILKADGQAFEDIFTAIMNYAEAGFQSIKPWGNIGDRKNDGYIKTKVSLFLKPFKHGFKILRYFFTKHKKMACKMHCNLYTKYFKHLRQLLLDFPPFS</sequence>
<accession>E1Y9K2</accession>